<dbReference type="InterPro" id="IPR013087">
    <property type="entry name" value="Znf_C2H2_type"/>
</dbReference>
<evidence type="ECO:0000256" key="1">
    <source>
        <dbReference type="ARBA" id="ARBA00022723"/>
    </source>
</evidence>
<accession>A0AAD6IW79</accession>
<evidence type="ECO:0000256" key="6">
    <source>
        <dbReference type="ARBA" id="ARBA00039490"/>
    </source>
</evidence>
<dbReference type="GO" id="GO:0008270">
    <property type="term" value="F:zinc ion binding"/>
    <property type="evidence" value="ECO:0007669"/>
    <property type="project" value="UniProtKB-KW"/>
</dbReference>
<feature type="compositionally biased region" description="Low complexity" evidence="8">
    <location>
        <begin position="20"/>
        <end position="31"/>
    </location>
</feature>
<gene>
    <name evidence="10" type="ORF">Dda_5456</name>
</gene>
<evidence type="ECO:0000256" key="3">
    <source>
        <dbReference type="ARBA" id="ARBA00022771"/>
    </source>
</evidence>
<reference evidence="10" key="1">
    <citation type="submission" date="2023-01" db="EMBL/GenBank/DDBJ databases">
        <title>The chitinases involved in constricting ring structure development in the nematode-trapping fungus Drechslerella dactyloides.</title>
        <authorList>
            <person name="Wang R."/>
            <person name="Zhang L."/>
            <person name="Tang P."/>
            <person name="Li S."/>
            <person name="Liang L."/>
        </authorList>
    </citation>
    <scope>NUCLEOTIDE SEQUENCE</scope>
    <source>
        <strain evidence="10">YMF1.00031</strain>
    </source>
</reference>
<dbReference type="AlphaFoldDB" id="A0AAD6IW79"/>
<evidence type="ECO:0000256" key="5">
    <source>
        <dbReference type="ARBA" id="ARBA00038089"/>
    </source>
</evidence>
<dbReference type="FunFam" id="3.30.160.60:FF:000340">
    <property type="entry name" value="zinc finger protein 473 isoform X1"/>
    <property type="match status" value="1"/>
</dbReference>
<dbReference type="EMBL" id="JAQGDS010000006">
    <property type="protein sequence ID" value="KAJ6259814.1"/>
    <property type="molecule type" value="Genomic_DNA"/>
</dbReference>
<protein>
    <recommendedName>
        <fullName evidence="6">pH-response transcription factor pacC/RIM101</fullName>
    </recommendedName>
</protein>
<organism evidence="10 11">
    <name type="scientific">Drechslerella dactyloides</name>
    <name type="common">Nematode-trapping fungus</name>
    <name type="synonym">Arthrobotrys dactyloides</name>
    <dbReference type="NCBI Taxonomy" id="74499"/>
    <lineage>
        <taxon>Eukaryota</taxon>
        <taxon>Fungi</taxon>
        <taxon>Dikarya</taxon>
        <taxon>Ascomycota</taxon>
        <taxon>Pezizomycotina</taxon>
        <taxon>Orbiliomycetes</taxon>
        <taxon>Orbiliales</taxon>
        <taxon>Orbiliaceae</taxon>
        <taxon>Drechslerella</taxon>
    </lineage>
</organism>
<comment type="similarity">
    <text evidence="5">Belongs to the pacC/RIM101 family.</text>
</comment>
<sequence length="222" mass="23735">MDIINILNESGAGISASGVTASSSTQTAWSTVEESSNQPQSDRRKNVRPTTFTHTSSSYPTYPHAPPPPRFAYESQQPSVPPPSGSYSPTAISGADPSLSAGDDSKPYHCKTCQKGFARRSDLSRHAHEDILESVSQSRTGPNSSLRLSQGGSPGADRDKSAILAWHDGQNYQAVTSLPTPVSTPTISANLVAVLAQEWHLMNGSPICHMVPLVPSYLYMLL</sequence>
<feature type="domain" description="C2H2-type" evidence="9">
    <location>
        <begin position="108"/>
        <end position="126"/>
    </location>
</feature>
<keyword evidence="3 7" id="KW-0863">Zinc-finger</keyword>
<evidence type="ECO:0000256" key="8">
    <source>
        <dbReference type="SAM" id="MobiDB-lite"/>
    </source>
</evidence>
<name>A0AAD6IW79_DREDA</name>
<evidence type="ECO:0000256" key="4">
    <source>
        <dbReference type="ARBA" id="ARBA00022833"/>
    </source>
</evidence>
<dbReference type="InterPro" id="IPR036236">
    <property type="entry name" value="Znf_C2H2_sf"/>
</dbReference>
<evidence type="ECO:0000259" key="9">
    <source>
        <dbReference type="PROSITE" id="PS50157"/>
    </source>
</evidence>
<dbReference type="SUPFAM" id="SSF57667">
    <property type="entry name" value="beta-beta-alpha zinc fingers"/>
    <property type="match status" value="1"/>
</dbReference>
<proteinExistence type="inferred from homology"/>
<evidence type="ECO:0000313" key="10">
    <source>
        <dbReference type="EMBL" id="KAJ6259814.1"/>
    </source>
</evidence>
<dbReference type="GO" id="GO:0005634">
    <property type="term" value="C:nucleus"/>
    <property type="evidence" value="ECO:0007669"/>
    <property type="project" value="UniProtKB-ARBA"/>
</dbReference>
<evidence type="ECO:0000313" key="11">
    <source>
        <dbReference type="Proteomes" id="UP001221413"/>
    </source>
</evidence>
<feature type="region of interest" description="Disordered" evidence="8">
    <location>
        <begin position="1"/>
        <end position="107"/>
    </location>
</feature>
<feature type="compositionally biased region" description="Polar residues" evidence="8">
    <location>
        <begin position="134"/>
        <end position="151"/>
    </location>
</feature>
<dbReference type="PROSITE" id="PS50157">
    <property type="entry name" value="ZINC_FINGER_C2H2_2"/>
    <property type="match status" value="1"/>
</dbReference>
<evidence type="ECO:0000256" key="2">
    <source>
        <dbReference type="ARBA" id="ARBA00022737"/>
    </source>
</evidence>
<keyword evidence="2" id="KW-0677">Repeat</keyword>
<keyword evidence="4" id="KW-0862">Zinc</keyword>
<evidence type="ECO:0000256" key="7">
    <source>
        <dbReference type="PROSITE-ProRule" id="PRU00042"/>
    </source>
</evidence>
<dbReference type="Proteomes" id="UP001221413">
    <property type="component" value="Unassembled WGS sequence"/>
</dbReference>
<keyword evidence="11" id="KW-1185">Reference proteome</keyword>
<comment type="caution">
    <text evidence="10">The sequence shown here is derived from an EMBL/GenBank/DDBJ whole genome shotgun (WGS) entry which is preliminary data.</text>
</comment>
<keyword evidence="1" id="KW-0479">Metal-binding</keyword>
<feature type="region of interest" description="Disordered" evidence="8">
    <location>
        <begin position="133"/>
        <end position="159"/>
    </location>
</feature>
<dbReference type="Gene3D" id="3.30.160.60">
    <property type="entry name" value="Classic Zinc Finger"/>
    <property type="match status" value="1"/>
</dbReference>